<comment type="caution">
    <text evidence="1">The sequence shown here is derived from an EMBL/GenBank/DDBJ whole genome shotgun (WGS) entry which is preliminary data.</text>
</comment>
<proteinExistence type="predicted"/>
<reference evidence="1" key="1">
    <citation type="submission" date="2023-11" db="EMBL/GenBank/DDBJ databases">
        <title>MicrobeMod: A computational toolkit for identifying prokaryotic methylation and restriction-modification with nanopore sequencing.</title>
        <authorList>
            <person name="Crits-Christoph A."/>
            <person name="Kang S.C."/>
            <person name="Lee H."/>
            <person name="Ostrov N."/>
        </authorList>
    </citation>
    <scope>NUCLEOTIDE SEQUENCE</scope>
    <source>
        <strain evidence="1">ATCC BAA-953</strain>
    </source>
</reference>
<accession>A0AAJ2RZS0</accession>
<evidence type="ECO:0000313" key="2">
    <source>
        <dbReference type="Proteomes" id="UP001276761"/>
    </source>
</evidence>
<protein>
    <submittedName>
        <fullName evidence="1">Uncharacterized protein</fullName>
    </submittedName>
</protein>
<sequence>MSEAINWQSAKIMPRFYDGIARSMIGEGPCRKIAKFKMGYGFLDTSQTPPMILDVPDDLEDIPNVFFEGVPHLQYGDGRILARCHMPDGHITEPHQYSLTALYDDADNLVAVSIDLPAWVVPSNRHTTFTYIDFPHVGNNAPVAFGG</sequence>
<evidence type="ECO:0000313" key="1">
    <source>
        <dbReference type="EMBL" id="MDX5979549.1"/>
    </source>
</evidence>
<organism evidence="1 2">
    <name type="scientific">Vreelandella alkaliphila</name>
    <dbReference type="NCBI Taxonomy" id="272774"/>
    <lineage>
        <taxon>Bacteria</taxon>
        <taxon>Pseudomonadati</taxon>
        <taxon>Pseudomonadota</taxon>
        <taxon>Gammaproteobacteria</taxon>
        <taxon>Oceanospirillales</taxon>
        <taxon>Halomonadaceae</taxon>
        <taxon>Vreelandella</taxon>
    </lineage>
</organism>
<dbReference type="Proteomes" id="UP001276761">
    <property type="component" value="Unassembled WGS sequence"/>
</dbReference>
<dbReference type="RefSeq" id="WP_198350059.1">
    <property type="nucleotide sequence ID" value="NZ_JABASV010000012.1"/>
</dbReference>
<gene>
    <name evidence="1" type="ORF">SIL78_18540</name>
</gene>
<name>A0AAJ2RZS0_9GAMM</name>
<dbReference type="GeneID" id="303167537"/>
<dbReference type="AlphaFoldDB" id="A0AAJ2RZS0"/>
<dbReference type="EMBL" id="JAWXXT010000002">
    <property type="protein sequence ID" value="MDX5979549.1"/>
    <property type="molecule type" value="Genomic_DNA"/>
</dbReference>